<name>A0ABW2UD76_9BACT</name>
<proteinExistence type="predicted"/>
<dbReference type="Proteomes" id="UP001596513">
    <property type="component" value="Unassembled WGS sequence"/>
</dbReference>
<gene>
    <name evidence="1" type="ORF">ACFQT0_25205</name>
</gene>
<keyword evidence="2" id="KW-1185">Reference proteome</keyword>
<dbReference type="EMBL" id="JBHTEK010000001">
    <property type="protein sequence ID" value="MFC7670293.1"/>
    <property type="molecule type" value="Genomic_DNA"/>
</dbReference>
<comment type="caution">
    <text evidence="1">The sequence shown here is derived from an EMBL/GenBank/DDBJ whole genome shotgun (WGS) entry which is preliminary data.</text>
</comment>
<organism evidence="1 2">
    <name type="scientific">Hymenobacter humi</name>
    <dbReference type="NCBI Taxonomy" id="1411620"/>
    <lineage>
        <taxon>Bacteria</taxon>
        <taxon>Pseudomonadati</taxon>
        <taxon>Bacteroidota</taxon>
        <taxon>Cytophagia</taxon>
        <taxon>Cytophagales</taxon>
        <taxon>Hymenobacteraceae</taxon>
        <taxon>Hymenobacter</taxon>
    </lineage>
</organism>
<reference evidence="2" key="1">
    <citation type="journal article" date="2019" name="Int. J. Syst. Evol. Microbiol.">
        <title>The Global Catalogue of Microorganisms (GCM) 10K type strain sequencing project: providing services to taxonomists for standard genome sequencing and annotation.</title>
        <authorList>
            <consortium name="The Broad Institute Genomics Platform"/>
            <consortium name="The Broad Institute Genome Sequencing Center for Infectious Disease"/>
            <person name="Wu L."/>
            <person name="Ma J."/>
        </authorList>
    </citation>
    <scope>NUCLEOTIDE SEQUENCE [LARGE SCALE GENOMIC DNA]</scope>
    <source>
        <strain evidence="2">JCM 19635</strain>
    </source>
</reference>
<sequence>MLQTKPKALLIPRPLLLNDSTVLRSDGQQVRVKTGLRDYRMVEIVAGLSPNDELQAPNP</sequence>
<accession>A0ABW2UD76</accession>
<evidence type="ECO:0000313" key="1">
    <source>
        <dbReference type="EMBL" id="MFC7670293.1"/>
    </source>
</evidence>
<protein>
    <submittedName>
        <fullName evidence="1">Uncharacterized protein</fullName>
    </submittedName>
</protein>
<evidence type="ECO:0000313" key="2">
    <source>
        <dbReference type="Proteomes" id="UP001596513"/>
    </source>
</evidence>
<dbReference type="RefSeq" id="WP_380205749.1">
    <property type="nucleotide sequence ID" value="NZ_JBHTEK010000001.1"/>
</dbReference>